<comment type="caution">
    <text evidence="1">The sequence shown here is derived from an EMBL/GenBank/DDBJ whole genome shotgun (WGS) entry which is preliminary data.</text>
</comment>
<dbReference type="EMBL" id="AOHX01000034">
    <property type="protein sequence ID" value="ELY45585.1"/>
    <property type="molecule type" value="Genomic_DNA"/>
</dbReference>
<proteinExistence type="predicted"/>
<keyword evidence="2" id="KW-1185">Reference proteome</keyword>
<dbReference type="InterPro" id="IPR003329">
    <property type="entry name" value="Cytidylyl_trans"/>
</dbReference>
<sequence length="228" mass="25996">MYPLDGRPTLEHVVTRVNHADAVTDVVVATSTEPQDAVIEQYASEFGADVIRGSESDVLSRFEQALEQYDPEIVVRVTADCPLVSPQFIDASIRRITESDVEYVSAGLERTFPRGLTCEAFTAESFERVCAKSTEPRHREHVTPYYREHPEEFELSSLESSAVFDEPWLQDRTDLRLTLDEPADYRLLETVYREVEYDGILDVRDAIEYVDENDLGTINQDVEQKALK</sequence>
<dbReference type="AlphaFoldDB" id="L9W7W0"/>
<dbReference type="PATRIC" id="fig|1230460.4.peg.1623"/>
<dbReference type="Gene3D" id="3.90.550.10">
    <property type="entry name" value="Spore Coat Polysaccharide Biosynthesis Protein SpsA, Chain A"/>
    <property type="match status" value="1"/>
</dbReference>
<protein>
    <submittedName>
        <fullName evidence="1">Acylneuraminate cytidylyltransferase</fullName>
    </submittedName>
</protein>
<dbReference type="GO" id="GO:0005829">
    <property type="term" value="C:cytosol"/>
    <property type="evidence" value="ECO:0007669"/>
    <property type="project" value="TreeGrafter"/>
</dbReference>
<dbReference type="Pfam" id="PF02348">
    <property type="entry name" value="CTP_transf_3"/>
    <property type="match status" value="1"/>
</dbReference>
<keyword evidence="1" id="KW-0548">Nucleotidyltransferase</keyword>
<dbReference type="PANTHER" id="PTHR42866">
    <property type="entry name" value="3-DEOXY-MANNO-OCTULOSONATE CYTIDYLYLTRANSFERASE"/>
    <property type="match status" value="1"/>
</dbReference>
<evidence type="ECO:0000313" key="1">
    <source>
        <dbReference type="EMBL" id="ELY45585.1"/>
    </source>
</evidence>
<dbReference type="STRING" id="1230460.C495_08030"/>
<accession>L9W7W0</accession>
<name>L9W7W0_9EURY</name>
<evidence type="ECO:0000313" key="2">
    <source>
        <dbReference type="Proteomes" id="UP000011661"/>
    </source>
</evidence>
<organism evidence="1 2">
    <name type="scientific">Natronorubrum sulfidifaciens JCM 14089</name>
    <dbReference type="NCBI Taxonomy" id="1230460"/>
    <lineage>
        <taxon>Archaea</taxon>
        <taxon>Methanobacteriati</taxon>
        <taxon>Methanobacteriota</taxon>
        <taxon>Stenosarchaea group</taxon>
        <taxon>Halobacteria</taxon>
        <taxon>Halobacteriales</taxon>
        <taxon>Natrialbaceae</taxon>
        <taxon>Natronorubrum</taxon>
    </lineage>
</organism>
<reference evidence="1 2" key="1">
    <citation type="journal article" date="2014" name="PLoS Genet.">
        <title>Phylogenetically driven sequencing of extremely halophilic archaea reveals strategies for static and dynamic osmo-response.</title>
        <authorList>
            <person name="Becker E.A."/>
            <person name="Seitzer P.M."/>
            <person name="Tritt A."/>
            <person name="Larsen D."/>
            <person name="Krusor M."/>
            <person name="Yao A.I."/>
            <person name="Wu D."/>
            <person name="Madern D."/>
            <person name="Eisen J.A."/>
            <person name="Darling A.E."/>
            <person name="Facciotti M.T."/>
        </authorList>
    </citation>
    <scope>NUCLEOTIDE SEQUENCE [LARGE SCALE GENOMIC DNA]</scope>
    <source>
        <strain evidence="1 2">JCM 14089</strain>
    </source>
</reference>
<dbReference type="Proteomes" id="UP000011661">
    <property type="component" value="Unassembled WGS sequence"/>
</dbReference>
<gene>
    <name evidence="1" type="ORF">C495_08030</name>
</gene>
<dbReference type="SUPFAM" id="SSF53448">
    <property type="entry name" value="Nucleotide-diphospho-sugar transferases"/>
    <property type="match status" value="1"/>
</dbReference>
<dbReference type="InterPro" id="IPR029044">
    <property type="entry name" value="Nucleotide-diphossugar_trans"/>
</dbReference>
<dbReference type="eggNOG" id="arCOG04817">
    <property type="taxonomic scope" value="Archaea"/>
</dbReference>
<keyword evidence="1" id="KW-0808">Transferase</keyword>
<dbReference type="GO" id="GO:0016779">
    <property type="term" value="F:nucleotidyltransferase activity"/>
    <property type="evidence" value="ECO:0007669"/>
    <property type="project" value="UniProtKB-KW"/>
</dbReference>